<dbReference type="EMBL" id="JAEAOA010002345">
    <property type="protein sequence ID" value="KAK3590012.1"/>
    <property type="molecule type" value="Genomic_DNA"/>
</dbReference>
<proteinExistence type="inferred from homology"/>
<reference evidence="3" key="2">
    <citation type="journal article" date="2021" name="Genome Biol. Evol.">
        <title>Developing a high-quality reference genome for a parasitic bivalve with doubly uniparental inheritance (Bivalvia: Unionida).</title>
        <authorList>
            <person name="Smith C.H."/>
        </authorList>
    </citation>
    <scope>NUCLEOTIDE SEQUENCE</scope>
    <source>
        <strain evidence="3">CHS0354</strain>
        <tissue evidence="3">Mantle</tissue>
    </source>
</reference>
<comment type="caution">
    <text evidence="3">The sequence shown here is derived from an EMBL/GenBank/DDBJ whole genome shotgun (WGS) entry which is preliminary data.</text>
</comment>
<dbReference type="AlphaFoldDB" id="A0AAE0VUT8"/>
<comment type="similarity">
    <text evidence="1">Belongs to the ADISSP family.</text>
</comment>
<dbReference type="InterPro" id="IPR026794">
    <property type="entry name" value="ADISSP"/>
</dbReference>
<organism evidence="3 4">
    <name type="scientific">Potamilus streckersoni</name>
    <dbReference type="NCBI Taxonomy" id="2493646"/>
    <lineage>
        <taxon>Eukaryota</taxon>
        <taxon>Metazoa</taxon>
        <taxon>Spiralia</taxon>
        <taxon>Lophotrochozoa</taxon>
        <taxon>Mollusca</taxon>
        <taxon>Bivalvia</taxon>
        <taxon>Autobranchia</taxon>
        <taxon>Heteroconchia</taxon>
        <taxon>Palaeoheterodonta</taxon>
        <taxon>Unionida</taxon>
        <taxon>Unionoidea</taxon>
        <taxon>Unionidae</taxon>
        <taxon>Ambleminae</taxon>
        <taxon>Lampsilini</taxon>
        <taxon>Potamilus</taxon>
    </lineage>
</organism>
<sequence>MSTSGTHEADGCHVRFSAAEVKAHESEIQLKYSDDRIDVHLGFLQINRHYEIQLKIQDDLSEEIKSDPLQNLHLRMKSYTFTEDAGPGHNILLEFHAHKEKLVQEYITIQGCDDQNKELFLVLHARVLGKGKGTPALRNGIKRIKVEEDEDSDTASDWQGFD</sequence>
<dbReference type="PANTHER" id="PTHR13287">
    <property type="entry name" value="ADIPOSE-SECRETED SIGNALING PROTEIN"/>
    <property type="match status" value="1"/>
</dbReference>
<evidence type="ECO:0000313" key="4">
    <source>
        <dbReference type="Proteomes" id="UP001195483"/>
    </source>
</evidence>
<reference evidence="3" key="1">
    <citation type="journal article" date="2021" name="Genome Biol. Evol.">
        <title>A High-Quality Reference Genome for a Parasitic Bivalve with Doubly Uniparental Inheritance (Bivalvia: Unionida).</title>
        <authorList>
            <person name="Smith C.H."/>
        </authorList>
    </citation>
    <scope>NUCLEOTIDE SEQUENCE</scope>
    <source>
        <strain evidence="3">CHS0354</strain>
    </source>
</reference>
<evidence type="ECO:0000256" key="2">
    <source>
        <dbReference type="ARBA" id="ARBA00035300"/>
    </source>
</evidence>
<dbReference type="PANTHER" id="PTHR13287:SF2">
    <property type="entry name" value="ADIPOSE-SECRETED SIGNALING PROTEIN"/>
    <property type="match status" value="1"/>
</dbReference>
<gene>
    <name evidence="3" type="ORF">CHS0354_041035</name>
</gene>
<accession>A0AAE0VUT8</accession>
<evidence type="ECO:0000313" key="3">
    <source>
        <dbReference type="EMBL" id="KAK3590012.1"/>
    </source>
</evidence>
<evidence type="ECO:0000256" key="1">
    <source>
        <dbReference type="ARBA" id="ARBA00035018"/>
    </source>
</evidence>
<reference evidence="3" key="3">
    <citation type="submission" date="2023-05" db="EMBL/GenBank/DDBJ databases">
        <authorList>
            <person name="Smith C.H."/>
        </authorList>
    </citation>
    <scope>NUCLEOTIDE SEQUENCE</scope>
    <source>
        <strain evidence="3">CHS0354</strain>
        <tissue evidence="3">Mantle</tissue>
    </source>
</reference>
<dbReference type="Pfam" id="PF15006">
    <property type="entry name" value="DUF4517"/>
    <property type="match status" value="1"/>
</dbReference>
<keyword evidence="4" id="KW-1185">Reference proteome</keyword>
<dbReference type="Proteomes" id="UP001195483">
    <property type="component" value="Unassembled WGS sequence"/>
</dbReference>
<protein>
    <recommendedName>
        <fullName evidence="2">Adipose-secreted signaling protein</fullName>
    </recommendedName>
</protein>
<name>A0AAE0VUT8_9BIVA</name>